<gene>
    <name evidence="15" type="ORF">CJP73_14970</name>
</gene>
<evidence type="ECO:0000256" key="5">
    <source>
        <dbReference type="ARBA" id="ARBA00022485"/>
    </source>
</evidence>
<sequence>MSTHFEIDVAKLTLSTRYQARKTPGQVSLSELADSIEAQGLLQNLVVTKGKKRGTYEVIAGGRRLQAMQTLIESGRWAKETTVWVTQVDNEQARRPKGNEANIPGGPVSVESGQKEQVAAALQALRQASRPSQETGGASRRNSPPLLQIDVDKTLVEVPVARVDAAVGTSDWGVLEASILACEVCDLHVGRHSAVPGAGAVEAVDWMVVGEAPGDRDDRLGQPFQGKAGELLHAMLQAAGIDPHKAVFYTNAVKCRPRSNRPPSPAEIAACLPYLHSQISLLKPRGILALGRLAAQTLLADGKPFESQRGQVHAYTPQQGGAIPVVVTYHPASLLSRPSHKAASWRDLNLARTLF</sequence>
<keyword evidence="11" id="KW-0234">DNA repair</keyword>
<dbReference type="PANTHER" id="PTHR33693:SF1">
    <property type="entry name" value="TYPE-4 URACIL-DNA GLYCOSYLASE"/>
    <property type="match status" value="1"/>
</dbReference>
<evidence type="ECO:0000256" key="8">
    <source>
        <dbReference type="ARBA" id="ARBA00022801"/>
    </source>
</evidence>
<keyword evidence="9" id="KW-0408">Iron</keyword>
<dbReference type="InterPro" id="IPR036086">
    <property type="entry name" value="ParB/Sulfiredoxin_sf"/>
</dbReference>
<feature type="region of interest" description="Disordered" evidence="12">
    <location>
        <begin position="124"/>
        <end position="146"/>
    </location>
</feature>
<reference evidence="15 16" key="1">
    <citation type="submission" date="2017-08" db="EMBL/GenBank/DDBJ databases">
        <title>Pusillimonas indicus sp. nov., a member of the family Alcaligenaceae isolated from surface seawater.</title>
        <authorList>
            <person name="Li J."/>
        </authorList>
    </citation>
    <scope>NUCLEOTIDE SEQUENCE [LARGE SCALE GENOMIC DNA]</scope>
    <source>
        <strain evidence="15 16">L52-1-41</strain>
    </source>
</reference>
<dbReference type="Gene3D" id="3.90.1530.30">
    <property type="match status" value="1"/>
</dbReference>
<feature type="compositionally biased region" description="Polar residues" evidence="12">
    <location>
        <begin position="131"/>
        <end position="142"/>
    </location>
</feature>
<evidence type="ECO:0000259" key="13">
    <source>
        <dbReference type="SMART" id="SM00470"/>
    </source>
</evidence>
<dbReference type="EC" id="3.2.2.27" evidence="3"/>
<dbReference type="SUPFAM" id="SSF52141">
    <property type="entry name" value="Uracil-DNA glycosylase-like"/>
    <property type="match status" value="1"/>
</dbReference>
<dbReference type="RefSeq" id="WP_119516959.1">
    <property type="nucleotide sequence ID" value="NZ_NQYH01000019.1"/>
</dbReference>
<comment type="catalytic activity">
    <reaction evidence="1">
        <text>Hydrolyzes single-stranded DNA or mismatched double-stranded DNA and polynucleotides, releasing free uracil.</text>
        <dbReference type="EC" id="3.2.2.27"/>
    </reaction>
</comment>
<dbReference type="SMART" id="SM00470">
    <property type="entry name" value="ParB"/>
    <property type="match status" value="1"/>
</dbReference>
<keyword evidence="6" id="KW-0479">Metal-binding</keyword>
<dbReference type="PANTHER" id="PTHR33693">
    <property type="entry name" value="TYPE-5 URACIL-DNA GLYCOSYLASE"/>
    <property type="match status" value="1"/>
</dbReference>
<dbReference type="GO" id="GO:0006281">
    <property type="term" value="P:DNA repair"/>
    <property type="evidence" value="ECO:0007669"/>
    <property type="project" value="UniProtKB-KW"/>
</dbReference>
<comment type="similarity">
    <text evidence="2">Belongs to the uracil-DNA glycosylase (UDG) superfamily. Type 4 (UDGa) family.</text>
</comment>
<dbReference type="SMART" id="SM00986">
    <property type="entry name" value="UDG"/>
    <property type="match status" value="1"/>
</dbReference>
<evidence type="ECO:0000259" key="14">
    <source>
        <dbReference type="SMART" id="SM00986"/>
    </source>
</evidence>
<dbReference type="InterPro" id="IPR051536">
    <property type="entry name" value="UDG_Type-4/5"/>
</dbReference>
<accession>A0A3A1YNF1</accession>
<evidence type="ECO:0000256" key="10">
    <source>
        <dbReference type="ARBA" id="ARBA00023014"/>
    </source>
</evidence>
<feature type="domain" description="ParB-like N-terminal" evidence="13">
    <location>
        <begin position="5"/>
        <end position="102"/>
    </location>
</feature>
<dbReference type="Pfam" id="PF03167">
    <property type="entry name" value="UDG"/>
    <property type="match status" value="1"/>
</dbReference>
<evidence type="ECO:0000313" key="16">
    <source>
        <dbReference type="Proteomes" id="UP000266206"/>
    </source>
</evidence>
<protein>
    <recommendedName>
        <fullName evidence="4">Type-4 uracil-DNA glycosylase</fullName>
        <ecNumber evidence="3">3.2.2.27</ecNumber>
    </recommendedName>
</protein>
<comment type="caution">
    <text evidence="15">The sequence shown here is derived from an EMBL/GenBank/DDBJ whole genome shotgun (WGS) entry which is preliminary data.</text>
</comment>
<dbReference type="OrthoDB" id="5290748at2"/>
<evidence type="ECO:0000256" key="9">
    <source>
        <dbReference type="ARBA" id="ARBA00023004"/>
    </source>
</evidence>
<dbReference type="CDD" id="cd16406">
    <property type="entry name" value="ParB_N_like"/>
    <property type="match status" value="1"/>
</dbReference>
<dbReference type="AlphaFoldDB" id="A0A3A1YNF1"/>
<feature type="domain" description="Uracil-DNA glycosylase-like" evidence="14">
    <location>
        <begin position="196"/>
        <end position="349"/>
    </location>
</feature>
<dbReference type="InterPro" id="IPR005273">
    <property type="entry name" value="Ura-DNA_glyco_family4"/>
</dbReference>
<feature type="region of interest" description="Disordered" evidence="12">
    <location>
        <begin position="91"/>
        <end position="110"/>
    </location>
</feature>
<dbReference type="EMBL" id="NQYH01000019">
    <property type="protein sequence ID" value="RIY39205.1"/>
    <property type="molecule type" value="Genomic_DNA"/>
</dbReference>
<dbReference type="Gene3D" id="3.40.470.10">
    <property type="entry name" value="Uracil-DNA glycosylase-like domain"/>
    <property type="match status" value="1"/>
</dbReference>
<keyword evidence="5" id="KW-0004">4Fe-4S</keyword>
<evidence type="ECO:0000256" key="2">
    <source>
        <dbReference type="ARBA" id="ARBA00006521"/>
    </source>
</evidence>
<dbReference type="SMART" id="SM00987">
    <property type="entry name" value="UreE_C"/>
    <property type="match status" value="1"/>
</dbReference>
<dbReference type="GO" id="GO:0046872">
    <property type="term" value="F:metal ion binding"/>
    <property type="evidence" value="ECO:0007669"/>
    <property type="project" value="UniProtKB-KW"/>
</dbReference>
<dbReference type="GO" id="GO:0004844">
    <property type="term" value="F:uracil DNA N-glycosylase activity"/>
    <property type="evidence" value="ECO:0007669"/>
    <property type="project" value="UniProtKB-EC"/>
</dbReference>
<dbReference type="Pfam" id="PF02195">
    <property type="entry name" value="ParB_N"/>
    <property type="match status" value="1"/>
</dbReference>
<dbReference type="InterPro" id="IPR005122">
    <property type="entry name" value="Uracil-DNA_glycosylase-like"/>
</dbReference>
<evidence type="ECO:0000256" key="1">
    <source>
        <dbReference type="ARBA" id="ARBA00001400"/>
    </source>
</evidence>
<evidence type="ECO:0000256" key="4">
    <source>
        <dbReference type="ARBA" id="ARBA00019403"/>
    </source>
</evidence>
<proteinExistence type="inferred from homology"/>
<dbReference type="GO" id="GO:0051539">
    <property type="term" value="F:4 iron, 4 sulfur cluster binding"/>
    <property type="evidence" value="ECO:0007669"/>
    <property type="project" value="UniProtKB-KW"/>
</dbReference>
<name>A0A3A1YNF1_9BURK</name>
<dbReference type="NCBIfam" id="TIGR00758">
    <property type="entry name" value="UDG_fam4"/>
    <property type="match status" value="1"/>
</dbReference>
<dbReference type="InterPro" id="IPR003115">
    <property type="entry name" value="ParB_N"/>
</dbReference>
<evidence type="ECO:0000313" key="15">
    <source>
        <dbReference type="EMBL" id="RIY39205.1"/>
    </source>
</evidence>
<evidence type="ECO:0000256" key="12">
    <source>
        <dbReference type="SAM" id="MobiDB-lite"/>
    </source>
</evidence>
<dbReference type="Proteomes" id="UP000266206">
    <property type="component" value="Unassembled WGS sequence"/>
</dbReference>
<keyword evidence="7" id="KW-0227">DNA damage</keyword>
<evidence type="ECO:0000256" key="11">
    <source>
        <dbReference type="ARBA" id="ARBA00023204"/>
    </source>
</evidence>
<evidence type="ECO:0000256" key="7">
    <source>
        <dbReference type="ARBA" id="ARBA00022763"/>
    </source>
</evidence>
<keyword evidence="8" id="KW-0378">Hydrolase</keyword>
<organism evidence="15 16">
    <name type="scientific">Neopusillimonas maritima</name>
    <dbReference type="NCBI Taxonomy" id="2026239"/>
    <lineage>
        <taxon>Bacteria</taxon>
        <taxon>Pseudomonadati</taxon>
        <taxon>Pseudomonadota</taxon>
        <taxon>Betaproteobacteria</taxon>
        <taxon>Burkholderiales</taxon>
        <taxon>Alcaligenaceae</taxon>
        <taxon>Neopusillimonas</taxon>
    </lineage>
</organism>
<dbReference type="InterPro" id="IPR036895">
    <property type="entry name" value="Uracil-DNA_glycosylase-like_sf"/>
</dbReference>
<dbReference type="CDD" id="cd10030">
    <property type="entry name" value="UDG-F4_TTUDGA_SPO1dp_like"/>
    <property type="match status" value="1"/>
</dbReference>
<dbReference type="SUPFAM" id="SSF110849">
    <property type="entry name" value="ParB/Sulfiredoxin"/>
    <property type="match status" value="1"/>
</dbReference>
<keyword evidence="10" id="KW-0411">Iron-sulfur</keyword>
<evidence type="ECO:0000256" key="3">
    <source>
        <dbReference type="ARBA" id="ARBA00012030"/>
    </source>
</evidence>
<evidence type="ECO:0000256" key="6">
    <source>
        <dbReference type="ARBA" id="ARBA00022723"/>
    </source>
</evidence>